<gene>
    <name evidence="1" type="ORF">PGLA2088_LOCUS15661</name>
</gene>
<organism evidence="1 2">
    <name type="scientific">Polarella glacialis</name>
    <name type="common">Dinoflagellate</name>
    <dbReference type="NCBI Taxonomy" id="89957"/>
    <lineage>
        <taxon>Eukaryota</taxon>
        <taxon>Sar</taxon>
        <taxon>Alveolata</taxon>
        <taxon>Dinophyceae</taxon>
        <taxon>Suessiales</taxon>
        <taxon>Suessiaceae</taxon>
        <taxon>Polarella</taxon>
    </lineage>
</organism>
<feature type="non-terminal residue" evidence="1">
    <location>
        <position position="104"/>
    </location>
</feature>
<comment type="caution">
    <text evidence="1">The sequence shown here is derived from an EMBL/GenBank/DDBJ whole genome shotgun (WGS) entry which is preliminary data.</text>
</comment>
<proteinExistence type="predicted"/>
<feature type="non-terminal residue" evidence="1">
    <location>
        <position position="1"/>
    </location>
</feature>
<reference evidence="1" key="1">
    <citation type="submission" date="2021-02" db="EMBL/GenBank/DDBJ databases">
        <authorList>
            <person name="Dougan E. K."/>
            <person name="Rhodes N."/>
            <person name="Thang M."/>
            <person name="Chan C."/>
        </authorList>
    </citation>
    <scope>NUCLEOTIDE SEQUENCE</scope>
</reference>
<dbReference type="AlphaFoldDB" id="A0A813J3Z1"/>
<name>A0A813J3Z1_POLGL</name>
<protein>
    <submittedName>
        <fullName evidence="1">Uncharacterized protein</fullName>
    </submittedName>
</protein>
<evidence type="ECO:0000313" key="1">
    <source>
        <dbReference type="EMBL" id="CAE8664619.1"/>
    </source>
</evidence>
<sequence>SSLHPWDEMGACVGRELQGRTARPGDELLALTFRADESPRGGLWCMTPVKDVEGGPFMYRVRFRGTRLDAEAKVVKSLIDLLWVENPHRFPQVHADSTRPAKRQ</sequence>
<evidence type="ECO:0000313" key="2">
    <source>
        <dbReference type="Proteomes" id="UP000626109"/>
    </source>
</evidence>
<accession>A0A813J3Z1</accession>
<dbReference type="EMBL" id="CAJNNW010019505">
    <property type="protein sequence ID" value="CAE8664619.1"/>
    <property type="molecule type" value="Genomic_DNA"/>
</dbReference>
<dbReference type="Proteomes" id="UP000626109">
    <property type="component" value="Unassembled WGS sequence"/>
</dbReference>